<dbReference type="EMBL" id="UOEK01000046">
    <property type="protein sequence ID" value="VAV93639.1"/>
    <property type="molecule type" value="Genomic_DNA"/>
</dbReference>
<feature type="transmembrane region" description="Helical" evidence="1">
    <location>
        <begin position="186"/>
        <end position="210"/>
    </location>
</feature>
<reference evidence="2" key="1">
    <citation type="submission" date="2018-06" db="EMBL/GenBank/DDBJ databases">
        <authorList>
            <person name="Zhirakovskaya E."/>
        </authorList>
    </citation>
    <scope>NUCLEOTIDE SEQUENCE</scope>
</reference>
<keyword evidence="1" id="KW-0472">Membrane</keyword>
<keyword evidence="1" id="KW-0812">Transmembrane</keyword>
<gene>
    <name evidence="2" type="ORF">MNBD_ACTINO02-1542</name>
</gene>
<proteinExistence type="predicted"/>
<dbReference type="AlphaFoldDB" id="A0A3B0RP17"/>
<accession>A0A3B0RP17</accession>
<organism evidence="2">
    <name type="scientific">hydrothermal vent metagenome</name>
    <dbReference type="NCBI Taxonomy" id="652676"/>
    <lineage>
        <taxon>unclassified sequences</taxon>
        <taxon>metagenomes</taxon>
        <taxon>ecological metagenomes</taxon>
    </lineage>
</organism>
<evidence type="ECO:0000256" key="1">
    <source>
        <dbReference type="SAM" id="Phobius"/>
    </source>
</evidence>
<evidence type="ECO:0000313" key="2">
    <source>
        <dbReference type="EMBL" id="VAV93639.1"/>
    </source>
</evidence>
<name>A0A3B0RP17_9ZZZZ</name>
<protein>
    <submittedName>
        <fullName evidence="2">Uncharacterized protein</fullName>
    </submittedName>
</protein>
<sequence length="234" mass="25099">MLRRLRLLGIALIAVGLGFIVASGVAYTRIQAGYDTLQAFSQAQNVTLSYNEDGQLIDRGTTEGADAIMALLTDDWAYPVKMADLDPNDPLVNTASEYMFQMATIGYHVLNGTQTVTLPEAVEYKGETYPAGTYDFEVDGRYWTDFDRMNPIEGPARSQAWSGTVHGLFGELGVGVVTHSVLQMGLGLAGILAGLGLIFGLTGGGLVWVAKSDSFDSLAQRLVENDPAQPKATV</sequence>
<keyword evidence="1" id="KW-1133">Transmembrane helix</keyword>